<evidence type="ECO:0000313" key="3">
    <source>
        <dbReference type="Proteomes" id="UP000295565"/>
    </source>
</evidence>
<proteinExistence type="predicted"/>
<dbReference type="InterPro" id="IPR007791">
    <property type="entry name" value="DjlA_N"/>
</dbReference>
<comment type="caution">
    <text evidence="2">The sequence shown here is derived from an EMBL/GenBank/DDBJ whole genome shotgun (WGS) entry which is preliminary data.</text>
</comment>
<dbReference type="Gene3D" id="1.10.3680.10">
    <property type="entry name" value="TerB-like"/>
    <property type="match status" value="1"/>
</dbReference>
<evidence type="ECO:0000313" key="2">
    <source>
        <dbReference type="EMBL" id="TCK47072.1"/>
    </source>
</evidence>
<gene>
    <name evidence="2" type="ORF">EV690_2765</name>
</gene>
<dbReference type="OrthoDB" id="5294347at2"/>
<organism evidence="2 3">
    <name type="scientific">Celerinatantimonas diazotrophica</name>
    <dbReference type="NCBI Taxonomy" id="412034"/>
    <lineage>
        <taxon>Bacteria</taxon>
        <taxon>Pseudomonadati</taxon>
        <taxon>Pseudomonadota</taxon>
        <taxon>Gammaproteobacteria</taxon>
        <taxon>Celerinatantimonadaceae</taxon>
        <taxon>Celerinatantimonas</taxon>
    </lineage>
</organism>
<dbReference type="SUPFAM" id="SSF158682">
    <property type="entry name" value="TerB-like"/>
    <property type="match status" value="1"/>
</dbReference>
<dbReference type="CDD" id="cd07313">
    <property type="entry name" value="terB_like_2"/>
    <property type="match status" value="1"/>
</dbReference>
<evidence type="ECO:0000259" key="1">
    <source>
        <dbReference type="Pfam" id="PF05099"/>
    </source>
</evidence>
<dbReference type="AlphaFoldDB" id="A0A4R1J910"/>
<reference evidence="2 3" key="1">
    <citation type="submission" date="2019-03" db="EMBL/GenBank/DDBJ databases">
        <title>Genomic Encyclopedia of Type Strains, Phase IV (KMG-IV): sequencing the most valuable type-strain genomes for metagenomic binning, comparative biology and taxonomic classification.</title>
        <authorList>
            <person name="Goeker M."/>
        </authorList>
    </citation>
    <scope>NUCLEOTIDE SEQUENCE [LARGE SCALE GENOMIC DNA]</scope>
    <source>
        <strain evidence="2 3">DSM 18577</strain>
    </source>
</reference>
<accession>A0A4R1J910</accession>
<dbReference type="EMBL" id="SMGD01000015">
    <property type="protein sequence ID" value="TCK47072.1"/>
    <property type="molecule type" value="Genomic_DNA"/>
</dbReference>
<dbReference type="Pfam" id="PF05099">
    <property type="entry name" value="TerB"/>
    <property type="match status" value="1"/>
</dbReference>
<sequence length="150" mass="17204">MLETLQQFIRDAFGSDEQQSQSPEEQLRLATAALLIQVSGADANESGEEQSVIYHQLSQLLSLTREESRALYIQAQKATEKSVSVYEFTHLVKELEYEKRYKMILALWQVAYADNNLDPHEEALIRKIADLVYLDHSDYIRAKLSAQPND</sequence>
<protein>
    <submittedName>
        <fullName evidence="2">Putative tellurite resistance protein B-like protein</fullName>
    </submittedName>
</protein>
<keyword evidence="3" id="KW-1185">Reference proteome</keyword>
<dbReference type="RefSeq" id="WP_131913539.1">
    <property type="nucleotide sequence ID" value="NZ_OU594967.1"/>
</dbReference>
<name>A0A4R1J910_9GAMM</name>
<dbReference type="InterPro" id="IPR029024">
    <property type="entry name" value="TerB-like"/>
</dbReference>
<feature type="domain" description="Co-chaperone DjlA N-terminal" evidence="1">
    <location>
        <begin position="28"/>
        <end position="143"/>
    </location>
</feature>
<dbReference type="Proteomes" id="UP000295565">
    <property type="component" value="Unassembled WGS sequence"/>
</dbReference>